<gene>
    <name evidence="2" type="ORF">ACFOHV_10870</name>
</gene>
<keyword evidence="3" id="KW-1185">Reference proteome</keyword>
<comment type="caution">
    <text evidence="2">The sequence shown here is derived from an EMBL/GenBank/DDBJ whole genome shotgun (WGS) entry which is preliminary data.</text>
</comment>
<dbReference type="RefSeq" id="WP_182304389.1">
    <property type="nucleotide sequence ID" value="NZ_CP059896.1"/>
</dbReference>
<name>A0ABV7HZJ4_9HYPH</name>
<proteinExistence type="predicted"/>
<feature type="signal peptide" evidence="1">
    <location>
        <begin position="1"/>
        <end position="24"/>
    </location>
</feature>
<sequence length="221" mass="22908">MKTIRSAATTVAVCLAFGCLPLGAAARADDGRPLIWNVSKAGDRAFQFRTGLRWSGLFSPSVGADTTMTAATKGSDGSREVPFRLWGSVALGAGATASGAWQVSAGAGYDPAIGRQALSLSQTGQWSATPAIDIAASRAVEASAIAGHSVGIVARQSVKVDFSDLGTSLRMDGVLDGRTRAAHTNLGMEKRLLRGVALTADISDPFRSSSATFGARVQRHW</sequence>
<dbReference type="PROSITE" id="PS51257">
    <property type="entry name" value="PROKAR_LIPOPROTEIN"/>
    <property type="match status" value="1"/>
</dbReference>
<keyword evidence="1" id="KW-0732">Signal</keyword>
<evidence type="ECO:0000256" key="1">
    <source>
        <dbReference type="SAM" id="SignalP"/>
    </source>
</evidence>
<reference evidence="3" key="1">
    <citation type="journal article" date="2019" name="Int. J. Syst. Evol. Microbiol.">
        <title>The Global Catalogue of Microorganisms (GCM) 10K type strain sequencing project: providing services to taxonomists for standard genome sequencing and annotation.</title>
        <authorList>
            <consortium name="The Broad Institute Genomics Platform"/>
            <consortium name="The Broad Institute Genome Sequencing Center for Infectious Disease"/>
            <person name="Wu L."/>
            <person name="Ma J."/>
        </authorList>
    </citation>
    <scope>NUCLEOTIDE SEQUENCE [LARGE SCALE GENOMIC DNA]</scope>
    <source>
        <strain evidence="3">KCTC 52231</strain>
    </source>
</reference>
<evidence type="ECO:0000313" key="2">
    <source>
        <dbReference type="EMBL" id="MFC3163780.1"/>
    </source>
</evidence>
<organism evidence="2 3">
    <name type="scientific">Ciceribacter thiooxidans</name>
    <dbReference type="NCBI Taxonomy" id="1969821"/>
    <lineage>
        <taxon>Bacteria</taxon>
        <taxon>Pseudomonadati</taxon>
        <taxon>Pseudomonadota</taxon>
        <taxon>Alphaproteobacteria</taxon>
        <taxon>Hyphomicrobiales</taxon>
        <taxon>Rhizobiaceae</taxon>
        <taxon>Ciceribacter</taxon>
    </lineage>
</organism>
<evidence type="ECO:0000313" key="3">
    <source>
        <dbReference type="Proteomes" id="UP001595647"/>
    </source>
</evidence>
<protein>
    <submittedName>
        <fullName evidence="2">Uncharacterized protein</fullName>
    </submittedName>
</protein>
<accession>A0ABV7HZJ4</accession>
<dbReference type="EMBL" id="JBHRTG010000010">
    <property type="protein sequence ID" value="MFC3163780.1"/>
    <property type="molecule type" value="Genomic_DNA"/>
</dbReference>
<dbReference type="Proteomes" id="UP001595647">
    <property type="component" value="Unassembled WGS sequence"/>
</dbReference>
<feature type="chain" id="PRO_5047538752" evidence="1">
    <location>
        <begin position="25"/>
        <end position="221"/>
    </location>
</feature>